<evidence type="ECO:0000313" key="11">
    <source>
        <dbReference type="Proteomes" id="UP000504615"/>
    </source>
</evidence>
<reference evidence="12" key="1">
    <citation type="submission" date="2025-08" db="UniProtKB">
        <authorList>
            <consortium name="RefSeq"/>
        </authorList>
    </citation>
    <scope>IDENTIFICATION</scope>
</reference>
<dbReference type="OrthoDB" id="7179992at2759"/>
<keyword evidence="7 10" id="KW-0472">Membrane</keyword>
<comment type="similarity">
    <text evidence="10">Belongs to the insect chemoreceptor superfamily. Heteromeric odorant receptor channel (TC 1.A.69) family.</text>
</comment>
<evidence type="ECO:0000256" key="5">
    <source>
        <dbReference type="ARBA" id="ARBA00022725"/>
    </source>
</evidence>
<feature type="transmembrane region" description="Helical" evidence="10">
    <location>
        <begin position="40"/>
        <end position="61"/>
    </location>
</feature>
<dbReference type="GO" id="GO:0005886">
    <property type="term" value="C:plasma membrane"/>
    <property type="evidence" value="ECO:0007669"/>
    <property type="project" value="UniProtKB-SubCell"/>
</dbReference>
<accession>A0A6I9WIS6</accession>
<evidence type="ECO:0000256" key="4">
    <source>
        <dbReference type="ARBA" id="ARBA00022692"/>
    </source>
</evidence>
<feature type="transmembrane region" description="Helical" evidence="10">
    <location>
        <begin position="67"/>
        <end position="89"/>
    </location>
</feature>
<keyword evidence="2" id="KW-1003">Cell membrane</keyword>
<feature type="transmembrane region" description="Helical" evidence="10">
    <location>
        <begin position="276"/>
        <end position="295"/>
    </location>
</feature>
<dbReference type="GO" id="GO:0005549">
    <property type="term" value="F:odorant binding"/>
    <property type="evidence" value="ECO:0007669"/>
    <property type="project" value="InterPro"/>
</dbReference>
<evidence type="ECO:0000256" key="3">
    <source>
        <dbReference type="ARBA" id="ARBA00022606"/>
    </source>
</evidence>
<dbReference type="AlphaFoldDB" id="A0A6I9WIS6"/>
<keyword evidence="9 10" id="KW-0807">Transducer</keyword>
<evidence type="ECO:0000256" key="1">
    <source>
        <dbReference type="ARBA" id="ARBA00004651"/>
    </source>
</evidence>
<evidence type="ECO:0000256" key="10">
    <source>
        <dbReference type="RuleBase" id="RU351113"/>
    </source>
</evidence>
<evidence type="ECO:0000313" key="12">
    <source>
        <dbReference type="RefSeq" id="XP_011639242.1"/>
    </source>
</evidence>
<dbReference type="GO" id="GO:0004984">
    <property type="term" value="F:olfactory receptor activity"/>
    <property type="evidence" value="ECO:0007669"/>
    <property type="project" value="InterPro"/>
</dbReference>
<keyword evidence="3 10" id="KW-0716">Sensory transduction</keyword>
<dbReference type="PANTHER" id="PTHR21137">
    <property type="entry name" value="ODORANT RECEPTOR"/>
    <property type="match status" value="1"/>
</dbReference>
<dbReference type="Pfam" id="PF02949">
    <property type="entry name" value="7tm_6"/>
    <property type="match status" value="1"/>
</dbReference>
<evidence type="ECO:0000256" key="2">
    <source>
        <dbReference type="ARBA" id="ARBA00022475"/>
    </source>
</evidence>
<feature type="transmembrane region" description="Helical" evidence="10">
    <location>
        <begin position="181"/>
        <end position="202"/>
    </location>
</feature>
<dbReference type="Proteomes" id="UP000504615">
    <property type="component" value="Unplaced"/>
</dbReference>
<evidence type="ECO:0000256" key="7">
    <source>
        <dbReference type="ARBA" id="ARBA00023136"/>
    </source>
</evidence>
<dbReference type="KEGG" id="pbar:105428558"/>
<keyword evidence="5 10" id="KW-0552">Olfaction</keyword>
<dbReference type="RefSeq" id="XP_011639242.1">
    <property type="nucleotide sequence ID" value="XM_011640940.2"/>
</dbReference>
<proteinExistence type="inferred from homology"/>
<keyword evidence="4 10" id="KW-0812">Transmembrane</keyword>
<dbReference type="GeneID" id="105428558"/>
<protein>
    <recommendedName>
        <fullName evidence="10">Odorant receptor</fullName>
    </recommendedName>
</protein>
<evidence type="ECO:0000256" key="9">
    <source>
        <dbReference type="ARBA" id="ARBA00023224"/>
    </source>
</evidence>
<dbReference type="GO" id="GO:0007165">
    <property type="term" value="P:signal transduction"/>
    <property type="evidence" value="ECO:0007669"/>
    <property type="project" value="UniProtKB-KW"/>
</dbReference>
<feature type="transmembrane region" description="Helical" evidence="10">
    <location>
        <begin position="247"/>
        <end position="270"/>
    </location>
</feature>
<keyword evidence="8 10" id="KW-0675">Receptor</keyword>
<dbReference type="InterPro" id="IPR004117">
    <property type="entry name" value="7tm6_olfct_rcpt"/>
</dbReference>
<feature type="transmembrane region" description="Helical" evidence="10">
    <location>
        <begin position="127"/>
        <end position="148"/>
    </location>
</feature>
<evidence type="ECO:0000256" key="6">
    <source>
        <dbReference type="ARBA" id="ARBA00022989"/>
    </source>
</evidence>
<comment type="subcellular location">
    <subcellularLocation>
        <location evidence="1 10">Cell membrane</location>
        <topology evidence="1 10">Multi-pass membrane protein</topology>
    </subcellularLocation>
</comment>
<sequence>MQRKVTLKEVISVIKLSLIPIWGWPVSKDATKYKMFCVKLYHSLCIIMAIMLAIPIIFGAINHLKEPIYLVQELVISSSTLHVIANFIAYKVNYNDLQDITTKVEHFCDFMKPHEEIVIQRYIDKCVIFYGFSLFIFYFFTLITITLLPPVLHQPFPTLAEYPFDVIQQPLRTIIYMQQSLTGILVSGQLCTSVYIAFILWFTSARFEILCEELRNVGTDIYQLFKWIKLHQELLKYAVKISITVRAFVFITVACSTFCIIIILCLLLTHQSFIQLFQFFGLSLVCLAEVFMYTWPGEYLINMSSNVSLAAFDALQTDQPVIMWKCLQIIIMRSQKPVTVKIPCFLPALCYTYFTTYCSTILSYFTTLRVMINE</sequence>
<dbReference type="PANTHER" id="PTHR21137:SF35">
    <property type="entry name" value="ODORANT RECEPTOR 19A-RELATED"/>
    <property type="match status" value="1"/>
</dbReference>
<keyword evidence="6 10" id="KW-1133">Transmembrane helix</keyword>
<evidence type="ECO:0000256" key="8">
    <source>
        <dbReference type="ARBA" id="ARBA00023170"/>
    </source>
</evidence>
<comment type="caution">
    <text evidence="10">Lacks conserved residue(s) required for the propagation of feature annotation.</text>
</comment>
<gene>
    <name evidence="12" type="primary">LOC105428558</name>
</gene>
<organism evidence="11 12">
    <name type="scientific">Pogonomyrmex barbatus</name>
    <name type="common">red harvester ant</name>
    <dbReference type="NCBI Taxonomy" id="144034"/>
    <lineage>
        <taxon>Eukaryota</taxon>
        <taxon>Metazoa</taxon>
        <taxon>Ecdysozoa</taxon>
        <taxon>Arthropoda</taxon>
        <taxon>Hexapoda</taxon>
        <taxon>Insecta</taxon>
        <taxon>Pterygota</taxon>
        <taxon>Neoptera</taxon>
        <taxon>Endopterygota</taxon>
        <taxon>Hymenoptera</taxon>
        <taxon>Apocrita</taxon>
        <taxon>Aculeata</taxon>
        <taxon>Formicoidea</taxon>
        <taxon>Formicidae</taxon>
        <taxon>Myrmicinae</taxon>
        <taxon>Pogonomyrmex</taxon>
    </lineage>
</organism>
<keyword evidence="11" id="KW-1185">Reference proteome</keyword>
<name>A0A6I9WIS6_9HYME</name>